<feature type="transmembrane region" description="Helical" evidence="8">
    <location>
        <begin position="289"/>
        <end position="307"/>
    </location>
</feature>
<evidence type="ECO:0000256" key="6">
    <source>
        <dbReference type="ARBA" id="ARBA00023170"/>
    </source>
</evidence>
<accession>A0AAW1DQ14</accession>
<feature type="transmembrane region" description="Helical" evidence="8">
    <location>
        <begin position="347"/>
        <end position="371"/>
    </location>
</feature>
<dbReference type="SUPFAM" id="SSF53850">
    <property type="entry name" value="Periplasmic binding protein-like II"/>
    <property type="match status" value="1"/>
</dbReference>
<evidence type="ECO:0000256" key="5">
    <source>
        <dbReference type="ARBA" id="ARBA00023136"/>
    </source>
</evidence>
<evidence type="ECO:0008006" key="11">
    <source>
        <dbReference type="Google" id="ProtNLM"/>
    </source>
</evidence>
<evidence type="ECO:0000256" key="1">
    <source>
        <dbReference type="ARBA" id="ARBA00004651"/>
    </source>
</evidence>
<comment type="caution">
    <text evidence="9">The sequence shown here is derived from an EMBL/GenBank/DDBJ whole genome shotgun (WGS) entry which is preliminary data.</text>
</comment>
<dbReference type="EMBL" id="JAPXFL010000002">
    <property type="protein sequence ID" value="KAK9511047.1"/>
    <property type="molecule type" value="Genomic_DNA"/>
</dbReference>
<evidence type="ECO:0000256" key="2">
    <source>
        <dbReference type="ARBA" id="ARBA00022475"/>
    </source>
</evidence>
<dbReference type="PANTHER" id="PTHR42643:SF31">
    <property type="entry name" value="IONOTROPIC RECEPTOR 68B-RELATED"/>
    <property type="match status" value="1"/>
</dbReference>
<evidence type="ECO:0000256" key="7">
    <source>
        <dbReference type="ARBA" id="ARBA00023180"/>
    </source>
</evidence>
<dbReference type="AlphaFoldDB" id="A0AAW1DQ14"/>
<evidence type="ECO:0000313" key="9">
    <source>
        <dbReference type="EMBL" id="KAK9511047.1"/>
    </source>
</evidence>
<protein>
    <recommendedName>
        <fullName evidence="11">Ionotropic receptor</fullName>
    </recommendedName>
</protein>
<keyword evidence="3 8" id="KW-0812">Transmembrane</keyword>
<keyword evidence="5 8" id="KW-0472">Membrane</keyword>
<keyword evidence="6" id="KW-0675">Receptor</keyword>
<feature type="transmembrane region" description="Helical" evidence="8">
    <location>
        <begin position="532"/>
        <end position="556"/>
    </location>
</feature>
<gene>
    <name evidence="9" type="ORF">O3M35_005696</name>
</gene>
<evidence type="ECO:0000256" key="8">
    <source>
        <dbReference type="SAM" id="Phobius"/>
    </source>
</evidence>
<dbReference type="InterPro" id="IPR052192">
    <property type="entry name" value="Insect_Ionotropic_Sensory_Rcpt"/>
</dbReference>
<keyword evidence="2" id="KW-1003">Cell membrane</keyword>
<evidence type="ECO:0000256" key="4">
    <source>
        <dbReference type="ARBA" id="ARBA00022989"/>
    </source>
</evidence>
<comment type="subcellular location">
    <subcellularLocation>
        <location evidence="1">Cell membrane</location>
        <topology evidence="1">Multi-pass membrane protein</topology>
    </subcellularLocation>
</comment>
<dbReference type="Gene3D" id="3.40.190.10">
    <property type="entry name" value="Periplasmic binding protein-like II"/>
    <property type="match status" value="1"/>
</dbReference>
<sequence length="562" mass="65015">MRARDSVVPDDVFLEESEFICSLSSKKTYFSNVSIFSDSFEDFSAVDFIRFQHYLGAIRVSTKIVESSSINFIFTKNISYLFKLIEEIDYWKTNSYYFIDSPNINVTYFLKTLWLNYNVSNVFISVNLNGCCALSFDIFKNDIYKICPKNSTFFDTLKTKKMCTGRKIFATGFSREQSLNFNKDGSVVGYNAKMMSEISSLIGCNITIKPTSDNARYGYKFNGTFTGTFRDLMDGNAEITANEHFIKWYDIPELSSTHYISDEKLCVFVPKAQKIPHVLAVLNRFDSTAFIMFSLTFIVVKLFISLFRHIDYTFYNKKFIKFDFLSLYKIIFGIHVRNISSTDHERILLGCFLLMNFIIVCYIQSAFITAVSAPVNYKDMDTLEELRESGIEIWLSSHELSSIFSCDKKLSGLNIKLKTTKESIAGNHREDIGRVTRLNSHFDPNFFEYIGEKTVNPRHIVNECLGTYLVSYVVKRGSSIEEVIDTVISRIIESGHYMKWITDSAINNKSGLKMINKKRKLQSFKSLTEKDIMVLFSCLTYGYFWSLIIFCLELIYKKCRKK</sequence>
<dbReference type="Proteomes" id="UP001461498">
    <property type="component" value="Unassembled WGS sequence"/>
</dbReference>
<dbReference type="GO" id="GO:0005886">
    <property type="term" value="C:plasma membrane"/>
    <property type="evidence" value="ECO:0007669"/>
    <property type="project" value="UniProtKB-SubCell"/>
</dbReference>
<keyword evidence="10" id="KW-1185">Reference proteome</keyword>
<dbReference type="PANTHER" id="PTHR42643">
    <property type="entry name" value="IONOTROPIC RECEPTOR 20A-RELATED"/>
    <property type="match status" value="1"/>
</dbReference>
<keyword evidence="4 8" id="KW-1133">Transmembrane helix</keyword>
<name>A0AAW1DQ14_9HEMI</name>
<keyword evidence="7" id="KW-0325">Glycoprotein</keyword>
<proteinExistence type="predicted"/>
<evidence type="ECO:0000313" key="10">
    <source>
        <dbReference type="Proteomes" id="UP001461498"/>
    </source>
</evidence>
<reference evidence="9 10" key="1">
    <citation type="submission" date="2022-12" db="EMBL/GenBank/DDBJ databases">
        <title>Chromosome-level genome assembly of true bugs.</title>
        <authorList>
            <person name="Ma L."/>
            <person name="Li H."/>
        </authorList>
    </citation>
    <scope>NUCLEOTIDE SEQUENCE [LARGE SCALE GENOMIC DNA]</scope>
    <source>
        <strain evidence="9">Lab_2022b</strain>
    </source>
</reference>
<evidence type="ECO:0000256" key="3">
    <source>
        <dbReference type="ARBA" id="ARBA00022692"/>
    </source>
</evidence>
<organism evidence="9 10">
    <name type="scientific">Rhynocoris fuscipes</name>
    <dbReference type="NCBI Taxonomy" id="488301"/>
    <lineage>
        <taxon>Eukaryota</taxon>
        <taxon>Metazoa</taxon>
        <taxon>Ecdysozoa</taxon>
        <taxon>Arthropoda</taxon>
        <taxon>Hexapoda</taxon>
        <taxon>Insecta</taxon>
        <taxon>Pterygota</taxon>
        <taxon>Neoptera</taxon>
        <taxon>Paraneoptera</taxon>
        <taxon>Hemiptera</taxon>
        <taxon>Heteroptera</taxon>
        <taxon>Panheteroptera</taxon>
        <taxon>Cimicomorpha</taxon>
        <taxon>Reduviidae</taxon>
        <taxon>Harpactorinae</taxon>
        <taxon>Harpactorini</taxon>
        <taxon>Rhynocoris</taxon>
    </lineage>
</organism>